<evidence type="ECO:0000256" key="4">
    <source>
        <dbReference type="ARBA" id="ARBA00022723"/>
    </source>
</evidence>
<organism evidence="11 12">
    <name type="scientific">Aeromicrobium chenweiae</name>
    <dbReference type="NCBI Taxonomy" id="2079793"/>
    <lineage>
        <taxon>Bacteria</taxon>
        <taxon>Bacillati</taxon>
        <taxon>Actinomycetota</taxon>
        <taxon>Actinomycetes</taxon>
        <taxon>Propionibacteriales</taxon>
        <taxon>Nocardioidaceae</taxon>
        <taxon>Aeromicrobium</taxon>
    </lineage>
</organism>
<dbReference type="GO" id="GO:0000272">
    <property type="term" value="P:polysaccharide catabolic process"/>
    <property type="evidence" value="ECO:0007669"/>
    <property type="project" value="UniProtKB-KW"/>
</dbReference>
<dbReference type="SUPFAM" id="SSF49265">
    <property type="entry name" value="Fibronectin type III"/>
    <property type="match status" value="1"/>
</dbReference>
<evidence type="ECO:0000256" key="7">
    <source>
        <dbReference type="ARBA" id="ARBA00022842"/>
    </source>
</evidence>
<dbReference type="EMBL" id="CP026952">
    <property type="protein sequence ID" value="AWB93593.1"/>
    <property type="molecule type" value="Genomic_DNA"/>
</dbReference>
<keyword evidence="12" id="KW-1185">Reference proteome</keyword>
<dbReference type="InterPro" id="IPR036116">
    <property type="entry name" value="FN3_sf"/>
</dbReference>
<keyword evidence="4" id="KW-0479">Metal-binding</keyword>
<dbReference type="Gene3D" id="3.60.10.10">
    <property type="entry name" value="Endonuclease/exonuclease/phosphatase"/>
    <property type="match status" value="1"/>
</dbReference>
<dbReference type="Gene3D" id="2.60.40.10">
    <property type="entry name" value="Immunoglobulins"/>
    <property type="match status" value="1"/>
</dbReference>
<keyword evidence="7" id="KW-0460">Magnesium</keyword>
<gene>
    <name evidence="11" type="ORF">C3E78_16015</name>
</gene>
<keyword evidence="9" id="KW-0326">Glycosidase</keyword>
<keyword evidence="5" id="KW-0227">DNA damage</keyword>
<dbReference type="GO" id="GO:0006281">
    <property type="term" value="P:DNA repair"/>
    <property type="evidence" value="ECO:0007669"/>
    <property type="project" value="UniProtKB-KW"/>
</dbReference>
<dbReference type="InterPro" id="IPR005135">
    <property type="entry name" value="Endo/exonuclease/phosphatase"/>
</dbReference>
<proteinExistence type="predicted"/>
<keyword evidence="10" id="KW-0624">Polysaccharide degradation</keyword>
<keyword evidence="3" id="KW-0540">Nuclease</keyword>
<dbReference type="GO" id="GO:0004518">
    <property type="term" value="F:nuclease activity"/>
    <property type="evidence" value="ECO:0007669"/>
    <property type="project" value="UniProtKB-KW"/>
</dbReference>
<dbReference type="PROSITE" id="PS50853">
    <property type="entry name" value="FN3"/>
    <property type="match status" value="1"/>
</dbReference>
<dbReference type="PANTHER" id="PTHR15822">
    <property type="entry name" value="TRAF AND TNF RECEPTOR-ASSOCIATED PROTEIN"/>
    <property type="match status" value="1"/>
</dbReference>
<keyword evidence="6" id="KW-0378">Hydrolase</keyword>
<evidence type="ECO:0000313" key="11">
    <source>
        <dbReference type="EMBL" id="AWB93593.1"/>
    </source>
</evidence>
<dbReference type="InterPro" id="IPR051547">
    <property type="entry name" value="TDP2-like"/>
</dbReference>
<evidence type="ECO:0000256" key="10">
    <source>
        <dbReference type="ARBA" id="ARBA00023326"/>
    </source>
</evidence>
<evidence type="ECO:0000313" key="12">
    <source>
        <dbReference type="Proteomes" id="UP000244384"/>
    </source>
</evidence>
<dbReference type="GO" id="GO:0046872">
    <property type="term" value="F:metal ion binding"/>
    <property type="evidence" value="ECO:0007669"/>
    <property type="project" value="UniProtKB-KW"/>
</dbReference>
<sequence length="442" mass="49025">MVLSPLRTLSIVLGTLILVGGLAAPASARPGQVGTPYVTASTPHSLTVNWPPAPGARRYKVTYASSPSKAHRSSAHVKVSKKRRTTVRLTGLRKAKRYCVTVRAVTRHGTGPRSPAHCSFTMRRSLRPQGSTVSVATFNVCAAAPNCRPWRGRERAIVRRILDADADVVAVQESTRRSAELARLLAPYGYARYSDDPGRDDETLYYRTAKLQMSTVPVTRSTCEHDPYVGDDDTSVWEAPRHFDDATGQWYLQRDGAWFTEVDLCRPRTKNVASRGRFGSPTGATAAWASLRVVATGKTYLFVSAHLTHSATPKAVRLRRTETRQLIAKATRVARGRAVVFMGDFNSYRGLNDTPRREMARQGWFDAYDRSATYTRPFLSSLNGWDTRARTLGIWGGHIDRIFIRGTVGSTAWKVVARTKNRRYAGTKASDHNPVRATLHLP</sequence>
<accession>A0A2S0WQF2</accession>
<comment type="cofactor">
    <cofactor evidence="2">
        <name>Mg(2+)</name>
        <dbReference type="ChEBI" id="CHEBI:18420"/>
    </cofactor>
</comment>
<protein>
    <submittedName>
        <fullName evidence="11">Uncharacterized protein</fullName>
    </submittedName>
</protein>
<evidence type="ECO:0000256" key="3">
    <source>
        <dbReference type="ARBA" id="ARBA00022722"/>
    </source>
</evidence>
<comment type="cofactor">
    <cofactor evidence="1">
        <name>Mn(2+)</name>
        <dbReference type="ChEBI" id="CHEBI:29035"/>
    </cofactor>
</comment>
<dbReference type="InterPro" id="IPR013783">
    <property type="entry name" value="Ig-like_fold"/>
</dbReference>
<evidence type="ECO:0000256" key="1">
    <source>
        <dbReference type="ARBA" id="ARBA00001936"/>
    </source>
</evidence>
<dbReference type="AlphaFoldDB" id="A0A2S0WQF2"/>
<dbReference type="Pfam" id="PF03372">
    <property type="entry name" value="Exo_endo_phos"/>
    <property type="match status" value="1"/>
</dbReference>
<dbReference type="SUPFAM" id="SSF56219">
    <property type="entry name" value="DNase I-like"/>
    <property type="match status" value="1"/>
</dbReference>
<keyword evidence="10" id="KW-0119">Carbohydrate metabolism</keyword>
<reference evidence="12" key="1">
    <citation type="submission" date="2018-01" db="EMBL/GenBank/DDBJ databases">
        <authorList>
            <person name="Li J."/>
        </authorList>
    </citation>
    <scope>NUCLEOTIDE SEQUENCE [LARGE SCALE GENOMIC DNA]</scope>
    <source>
        <strain evidence="12">592</strain>
    </source>
</reference>
<dbReference type="InterPro" id="IPR003961">
    <property type="entry name" value="FN3_dom"/>
</dbReference>
<dbReference type="CDD" id="cd00063">
    <property type="entry name" value="FN3"/>
    <property type="match status" value="1"/>
</dbReference>
<dbReference type="KEGG" id="aez:C3E78_16015"/>
<name>A0A2S0WQF2_9ACTN</name>
<evidence type="ECO:0000256" key="8">
    <source>
        <dbReference type="ARBA" id="ARBA00023204"/>
    </source>
</evidence>
<evidence type="ECO:0000256" key="9">
    <source>
        <dbReference type="ARBA" id="ARBA00023295"/>
    </source>
</evidence>
<dbReference type="PANTHER" id="PTHR15822:SF4">
    <property type="entry name" value="TYROSYL-DNA PHOSPHODIESTERASE 2"/>
    <property type="match status" value="1"/>
</dbReference>
<accession>A0A5F2EUR7</accession>
<keyword evidence="8" id="KW-0234">DNA repair</keyword>
<dbReference type="InterPro" id="IPR036691">
    <property type="entry name" value="Endo/exonu/phosph_ase_sf"/>
</dbReference>
<evidence type="ECO:0000256" key="2">
    <source>
        <dbReference type="ARBA" id="ARBA00001946"/>
    </source>
</evidence>
<evidence type="ECO:0000256" key="6">
    <source>
        <dbReference type="ARBA" id="ARBA00022801"/>
    </source>
</evidence>
<dbReference type="Pfam" id="PF00041">
    <property type="entry name" value="fn3"/>
    <property type="match status" value="1"/>
</dbReference>
<dbReference type="Proteomes" id="UP000244384">
    <property type="component" value="Chromosome"/>
</dbReference>
<evidence type="ECO:0000256" key="5">
    <source>
        <dbReference type="ARBA" id="ARBA00022763"/>
    </source>
</evidence>
<dbReference type="SMART" id="SM00060">
    <property type="entry name" value="FN3"/>
    <property type="match status" value="1"/>
</dbReference>
<dbReference type="GO" id="GO:0016798">
    <property type="term" value="F:hydrolase activity, acting on glycosyl bonds"/>
    <property type="evidence" value="ECO:0007669"/>
    <property type="project" value="UniProtKB-KW"/>
</dbReference>